<dbReference type="PANTHER" id="PTHR18895">
    <property type="entry name" value="HEMK METHYLTRANSFERASE"/>
    <property type="match status" value="1"/>
</dbReference>
<dbReference type="Pfam" id="PF17827">
    <property type="entry name" value="PrmC_N"/>
    <property type="match status" value="1"/>
</dbReference>
<keyword evidence="3 5" id="KW-0949">S-adenosyl-L-methionine</keyword>
<dbReference type="EC" id="2.1.1.297" evidence="5"/>
<feature type="binding site" evidence="5">
    <location>
        <position position="190"/>
    </location>
    <ligand>
        <name>S-adenosyl-L-methionine</name>
        <dbReference type="ChEBI" id="CHEBI:59789"/>
    </ligand>
</feature>
<dbReference type="Pfam" id="PF05175">
    <property type="entry name" value="MTS"/>
    <property type="match status" value="1"/>
</dbReference>
<dbReference type="NCBIfam" id="TIGR00536">
    <property type="entry name" value="hemK_fam"/>
    <property type="match status" value="1"/>
</dbReference>
<dbReference type="EMBL" id="CP003093">
    <property type="protein sequence ID" value="AER57259.1"/>
    <property type="molecule type" value="Genomic_DNA"/>
</dbReference>
<dbReference type="GO" id="GO:0102559">
    <property type="term" value="F:peptide chain release factor N(5)-glutamine methyltransferase activity"/>
    <property type="evidence" value="ECO:0007669"/>
    <property type="project" value="UniProtKB-EC"/>
</dbReference>
<dbReference type="InterPro" id="IPR019874">
    <property type="entry name" value="RF_methyltr_PrmC"/>
</dbReference>
<name>G7USK8_PSEUP</name>
<evidence type="ECO:0000256" key="4">
    <source>
        <dbReference type="ARBA" id="ARBA00048391"/>
    </source>
</evidence>
<dbReference type="CDD" id="cd02440">
    <property type="entry name" value="AdoMet_MTases"/>
    <property type="match status" value="1"/>
</dbReference>
<dbReference type="InterPro" id="IPR004556">
    <property type="entry name" value="HemK-like"/>
</dbReference>
<dbReference type="InterPro" id="IPR002052">
    <property type="entry name" value="DNA_methylase_N6_adenine_CS"/>
</dbReference>
<evidence type="ECO:0000313" key="9">
    <source>
        <dbReference type="EMBL" id="AER57259.1"/>
    </source>
</evidence>
<dbReference type="Gene3D" id="1.10.8.10">
    <property type="entry name" value="DNA helicase RuvA subunit, C-terminal domain"/>
    <property type="match status" value="1"/>
</dbReference>
<comment type="similarity">
    <text evidence="5">Belongs to the protein N5-glutamine methyltransferase family. PrmC subfamily.</text>
</comment>
<evidence type="ECO:0000256" key="5">
    <source>
        <dbReference type="HAMAP-Rule" id="MF_02126"/>
    </source>
</evidence>
<evidence type="ECO:0000256" key="2">
    <source>
        <dbReference type="ARBA" id="ARBA00022679"/>
    </source>
</evidence>
<dbReference type="Gene3D" id="3.40.50.150">
    <property type="entry name" value="Vaccinia Virus protein VP39"/>
    <property type="match status" value="1"/>
</dbReference>
<feature type="domain" description="Methyltransferase small" evidence="7">
    <location>
        <begin position="122"/>
        <end position="217"/>
    </location>
</feature>
<evidence type="ECO:0000259" key="7">
    <source>
        <dbReference type="Pfam" id="PF05175"/>
    </source>
</evidence>
<feature type="binding site" evidence="5">
    <location>
        <begin position="139"/>
        <end position="143"/>
    </location>
    <ligand>
        <name>S-adenosyl-L-methionine</name>
        <dbReference type="ChEBI" id="CHEBI:59789"/>
    </ligand>
</feature>
<dbReference type="GO" id="GO:0003676">
    <property type="term" value="F:nucleic acid binding"/>
    <property type="evidence" value="ECO:0007669"/>
    <property type="project" value="InterPro"/>
</dbReference>
<accession>G7USK8</accession>
<feature type="domain" description="Release factor glutamine methyltransferase N-terminal" evidence="8">
    <location>
        <begin position="28"/>
        <end position="94"/>
    </location>
</feature>
<reference evidence="9 10" key="1">
    <citation type="journal article" date="2012" name="J. Bacteriol.">
        <title>Complete Genome Sequence of the BTEX-Degrading Bacterium Pseudoxanthomonas spadix BD-a59.</title>
        <authorList>
            <person name="Lee S.H."/>
            <person name="Jin H.M."/>
            <person name="Lee H.J."/>
            <person name="Kim J.M."/>
            <person name="Jeon C.O."/>
        </authorList>
    </citation>
    <scope>NUCLEOTIDE SEQUENCE [LARGE SCALE GENOMIC DNA]</scope>
    <source>
        <strain evidence="9 10">BD-a59</strain>
    </source>
</reference>
<dbReference type="HOGENOM" id="CLU_018398_3_1_6"/>
<dbReference type="NCBIfam" id="TIGR03534">
    <property type="entry name" value="RF_mod_PrmC"/>
    <property type="match status" value="1"/>
</dbReference>
<dbReference type="SUPFAM" id="SSF53335">
    <property type="entry name" value="S-adenosyl-L-methionine-dependent methyltransferases"/>
    <property type="match status" value="1"/>
</dbReference>
<dbReference type="InterPro" id="IPR050320">
    <property type="entry name" value="N5-glutamine_MTase"/>
</dbReference>
<feature type="binding site" evidence="5">
    <location>
        <position position="205"/>
    </location>
    <ligand>
        <name>S-adenosyl-L-methionine</name>
        <dbReference type="ChEBI" id="CHEBI:59789"/>
    </ligand>
</feature>
<comment type="function">
    <text evidence="5">Methylates the class 1 translation termination release factors RF1/PrfA and RF2/PrfB on the glutamine residue of the universally conserved GGQ motif.</text>
</comment>
<dbReference type="InterPro" id="IPR007848">
    <property type="entry name" value="Small_mtfrase_dom"/>
</dbReference>
<keyword evidence="1 5" id="KW-0489">Methyltransferase</keyword>
<gene>
    <name evidence="5" type="primary">prmC</name>
    <name evidence="9" type="ordered locus">DSC_13075</name>
</gene>
<dbReference type="PROSITE" id="PS00092">
    <property type="entry name" value="N6_MTASE"/>
    <property type="match status" value="1"/>
</dbReference>
<feature type="binding site" evidence="5">
    <location>
        <begin position="205"/>
        <end position="208"/>
    </location>
    <ligand>
        <name>substrate</name>
    </ligand>
</feature>
<organism evidence="9 10">
    <name type="scientific">Pseudoxanthomonas spadix (strain BD-a59)</name>
    <dbReference type="NCBI Taxonomy" id="1045855"/>
    <lineage>
        <taxon>Bacteria</taxon>
        <taxon>Pseudomonadati</taxon>
        <taxon>Pseudomonadota</taxon>
        <taxon>Gammaproteobacteria</taxon>
        <taxon>Lysobacterales</taxon>
        <taxon>Lysobacteraceae</taxon>
        <taxon>Pseudoxanthomonas</taxon>
    </lineage>
</organism>
<sequence>MITPGRARPRNRYHGPMETQPPPRLDALLRQGAAQLSTPEARLEAEHLLLHALGRQRAWLFAHGADPAEAAVQAGFAALLERRRRGEPLAYITGRRGFWTLDLQVTPATLIPRADTERLVELALERLPPGRALQVADLGTGTGAIALAIASERPQAQVLATDASAQALAVARANARAHALENVDFVCGDWLAPLQGRRFDLIASNPPYIAAGDVHLAQGDLRFEPATALVAGGDGLDDIRRIIAQAPAHLLPGGWLLLEHGLEQGQAVRALLMQAGFDAVHTAQDIEQRDRVTLARIA</sequence>
<evidence type="ECO:0000256" key="6">
    <source>
        <dbReference type="SAM" id="MobiDB-lite"/>
    </source>
</evidence>
<evidence type="ECO:0000256" key="3">
    <source>
        <dbReference type="ARBA" id="ARBA00022691"/>
    </source>
</evidence>
<proteinExistence type="inferred from homology"/>
<dbReference type="KEGG" id="psd:DSC_13075"/>
<evidence type="ECO:0000259" key="8">
    <source>
        <dbReference type="Pfam" id="PF17827"/>
    </source>
</evidence>
<protein>
    <recommendedName>
        <fullName evidence="5">Release factor glutamine methyltransferase</fullName>
        <shortName evidence="5">RF MTase</shortName>
        <ecNumber evidence="5">2.1.1.297</ecNumber>
    </recommendedName>
    <alternativeName>
        <fullName evidence="5">N5-glutamine methyltransferase PrmC</fullName>
    </alternativeName>
    <alternativeName>
        <fullName evidence="5">Protein-(glutamine-N5) MTase PrmC</fullName>
    </alternativeName>
    <alternativeName>
        <fullName evidence="5">Protein-glutamine N-methyltransferase PrmC</fullName>
    </alternativeName>
</protein>
<keyword evidence="10" id="KW-1185">Reference proteome</keyword>
<dbReference type="HAMAP" id="MF_02126">
    <property type="entry name" value="RF_methyltr_PrmC"/>
    <property type="match status" value="1"/>
</dbReference>
<dbReference type="FunFam" id="3.40.50.150:FF:000053">
    <property type="entry name" value="Release factor glutamine methyltransferase"/>
    <property type="match status" value="1"/>
</dbReference>
<evidence type="ECO:0000256" key="1">
    <source>
        <dbReference type="ARBA" id="ARBA00022603"/>
    </source>
</evidence>
<comment type="catalytic activity">
    <reaction evidence="4 5">
        <text>L-glutaminyl-[peptide chain release factor] + S-adenosyl-L-methionine = N(5)-methyl-L-glutaminyl-[peptide chain release factor] + S-adenosyl-L-homocysteine + H(+)</text>
        <dbReference type="Rhea" id="RHEA:42896"/>
        <dbReference type="Rhea" id="RHEA-COMP:10271"/>
        <dbReference type="Rhea" id="RHEA-COMP:10272"/>
        <dbReference type="ChEBI" id="CHEBI:15378"/>
        <dbReference type="ChEBI" id="CHEBI:30011"/>
        <dbReference type="ChEBI" id="CHEBI:57856"/>
        <dbReference type="ChEBI" id="CHEBI:59789"/>
        <dbReference type="ChEBI" id="CHEBI:61891"/>
        <dbReference type="EC" id="2.1.1.297"/>
    </reaction>
</comment>
<dbReference type="InterPro" id="IPR040758">
    <property type="entry name" value="PrmC_N"/>
</dbReference>
<feature type="binding site" evidence="5">
    <location>
        <position position="162"/>
    </location>
    <ligand>
        <name>S-adenosyl-L-methionine</name>
        <dbReference type="ChEBI" id="CHEBI:59789"/>
    </ligand>
</feature>
<dbReference type="GO" id="GO:0032259">
    <property type="term" value="P:methylation"/>
    <property type="evidence" value="ECO:0007669"/>
    <property type="project" value="UniProtKB-KW"/>
</dbReference>
<dbReference type="Proteomes" id="UP000005870">
    <property type="component" value="Chromosome"/>
</dbReference>
<feature type="region of interest" description="Disordered" evidence="6">
    <location>
        <begin position="1"/>
        <end position="24"/>
    </location>
</feature>
<keyword evidence="2 5" id="KW-0808">Transferase</keyword>
<evidence type="ECO:0000313" key="10">
    <source>
        <dbReference type="Proteomes" id="UP000005870"/>
    </source>
</evidence>
<dbReference type="InterPro" id="IPR029063">
    <property type="entry name" value="SAM-dependent_MTases_sf"/>
</dbReference>
<dbReference type="PANTHER" id="PTHR18895:SF74">
    <property type="entry name" value="MTRF1L RELEASE FACTOR GLUTAMINE METHYLTRANSFERASE"/>
    <property type="match status" value="1"/>
</dbReference>
<dbReference type="AlphaFoldDB" id="G7USK8"/>
<dbReference type="STRING" id="1045855.DSC_13075"/>
<dbReference type="eggNOG" id="COG2890">
    <property type="taxonomic scope" value="Bacteria"/>
</dbReference>